<dbReference type="Proteomes" id="UP000281553">
    <property type="component" value="Unassembled WGS sequence"/>
</dbReference>
<evidence type="ECO:0000259" key="2">
    <source>
        <dbReference type="Pfam" id="PF19439"/>
    </source>
</evidence>
<evidence type="ECO:0000313" key="4">
    <source>
        <dbReference type="Proteomes" id="UP000281553"/>
    </source>
</evidence>
<reference evidence="3 4" key="1">
    <citation type="submission" date="2018-11" db="EMBL/GenBank/DDBJ databases">
        <authorList>
            <consortium name="Pathogen Informatics"/>
        </authorList>
    </citation>
    <scope>NUCLEOTIDE SEQUENCE [LARGE SCALE GENOMIC DNA]</scope>
</reference>
<name>A0A3P7LJN2_DIBLA</name>
<dbReference type="GO" id="GO:0005794">
    <property type="term" value="C:Golgi apparatus"/>
    <property type="evidence" value="ECO:0007669"/>
    <property type="project" value="TreeGrafter"/>
</dbReference>
<dbReference type="AlphaFoldDB" id="A0A3P7LJN2"/>
<evidence type="ECO:0000256" key="1">
    <source>
        <dbReference type="SAM" id="Phobius"/>
    </source>
</evidence>
<dbReference type="InterPro" id="IPR045820">
    <property type="entry name" value="CLEC16A/TT9_C"/>
</dbReference>
<dbReference type="GO" id="GO:1901096">
    <property type="term" value="P:regulation of autophagosome maturation"/>
    <property type="evidence" value="ECO:0007669"/>
    <property type="project" value="TreeGrafter"/>
</dbReference>
<dbReference type="PANTHER" id="PTHR21481">
    <property type="entry name" value="PROTEIN CLEC16A"/>
    <property type="match status" value="1"/>
</dbReference>
<keyword evidence="1" id="KW-0472">Membrane</keyword>
<sequence length="113" mass="12884">MVPCSHQNYGRLEGLVAEQIDHLHYLDDIFSLGIPDLTDVLFLILLQRLLLPLYVYSLTKRHPPATVSDAPVSCLHMLLIPSFLSFICAHIYCFQLLRLASRSPSPFSFVLMR</sequence>
<feature type="domain" description="CLEC16A/TT9 C-terminal" evidence="2">
    <location>
        <begin position="7"/>
        <end position="62"/>
    </location>
</feature>
<dbReference type="GO" id="GO:0005770">
    <property type="term" value="C:late endosome"/>
    <property type="evidence" value="ECO:0007669"/>
    <property type="project" value="TreeGrafter"/>
</dbReference>
<gene>
    <name evidence="3" type="ORF">DILT_LOCUS6824</name>
</gene>
<dbReference type="GO" id="GO:0016197">
    <property type="term" value="P:endosomal transport"/>
    <property type="evidence" value="ECO:0007669"/>
    <property type="project" value="TreeGrafter"/>
</dbReference>
<accession>A0A3P7LJN2</accession>
<feature type="transmembrane region" description="Helical" evidence="1">
    <location>
        <begin position="40"/>
        <end position="58"/>
    </location>
</feature>
<proteinExistence type="predicted"/>
<dbReference type="EMBL" id="UYRU01050436">
    <property type="protein sequence ID" value="VDN10993.1"/>
    <property type="molecule type" value="Genomic_DNA"/>
</dbReference>
<feature type="transmembrane region" description="Helical" evidence="1">
    <location>
        <begin position="78"/>
        <end position="97"/>
    </location>
</feature>
<protein>
    <recommendedName>
        <fullName evidence="2">CLEC16A/TT9 C-terminal domain-containing protein</fullName>
    </recommendedName>
</protein>
<organism evidence="3 4">
    <name type="scientific">Dibothriocephalus latus</name>
    <name type="common">Fish tapeworm</name>
    <name type="synonym">Diphyllobothrium latum</name>
    <dbReference type="NCBI Taxonomy" id="60516"/>
    <lineage>
        <taxon>Eukaryota</taxon>
        <taxon>Metazoa</taxon>
        <taxon>Spiralia</taxon>
        <taxon>Lophotrochozoa</taxon>
        <taxon>Platyhelminthes</taxon>
        <taxon>Cestoda</taxon>
        <taxon>Eucestoda</taxon>
        <taxon>Diphyllobothriidea</taxon>
        <taxon>Diphyllobothriidae</taxon>
        <taxon>Dibothriocephalus</taxon>
    </lineage>
</organism>
<dbReference type="OrthoDB" id="294052at2759"/>
<dbReference type="InterPro" id="IPR039272">
    <property type="entry name" value="CLEC16A/TT9"/>
</dbReference>
<keyword evidence="1" id="KW-1133">Transmembrane helix</keyword>
<keyword evidence="1" id="KW-0812">Transmembrane</keyword>
<keyword evidence="4" id="KW-1185">Reference proteome</keyword>
<dbReference type="GO" id="GO:0007034">
    <property type="term" value="P:vacuolar transport"/>
    <property type="evidence" value="ECO:0007669"/>
    <property type="project" value="TreeGrafter"/>
</dbReference>
<dbReference type="Pfam" id="PF19439">
    <property type="entry name" value="CLEC16A_C"/>
    <property type="match status" value="1"/>
</dbReference>
<evidence type="ECO:0000313" key="3">
    <source>
        <dbReference type="EMBL" id="VDN10993.1"/>
    </source>
</evidence>
<dbReference type="PANTHER" id="PTHR21481:SF0">
    <property type="entry name" value="PROTEIN CLEC16A"/>
    <property type="match status" value="1"/>
</dbReference>